<keyword evidence="2 6" id="KW-0819">tRNA processing</keyword>
<comment type="subcellular location">
    <subcellularLocation>
        <location evidence="6">Cytoplasm</location>
    </subcellularLocation>
</comment>
<dbReference type="PANTHER" id="PTHR43033:SF1">
    <property type="entry name" value="TRNA(ILE)-LYSIDINE SYNTHASE-RELATED"/>
    <property type="match status" value="1"/>
</dbReference>
<evidence type="ECO:0000256" key="1">
    <source>
        <dbReference type="ARBA" id="ARBA00022598"/>
    </source>
</evidence>
<dbReference type="Gene3D" id="3.40.50.620">
    <property type="entry name" value="HUPs"/>
    <property type="match status" value="1"/>
</dbReference>
<dbReference type="NCBIfam" id="TIGR02432">
    <property type="entry name" value="lysidine_TilS_N"/>
    <property type="match status" value="1"/>
</dbReference>
<dbReference type="PANTHER" id="PTHR43033">
    <property type="entry name" value="TRNA(ILE)-LYSIDINE SYNTHASE-RELATED"/>
    <property type="match status" value="1"/>
</dbReference>
<name>A0A239Q278_9RHOB</name>
<dbReference type="AlphaFoldDB" id="A0A239Q278"/>
<dbReference type="Pfam" id="PF01171">
    <property type="entry name" value="ATP_bind_3"/>
    <property type="match status" value="1"/>
</dbReference>
<dbReference type="InterPro" id="IPR014729">
    <property type="entry name" value="Rossmann-like_a/b/a_fold"/>
</dbReference>
<comment type="function">
    <text evidence="6">Ligates lysine onto the cytidine present at position 34 of the AUA codon-specific tRNA(Ile) that contains the anticodon CAU, in an ATP-dependent manner. Cytidine is converted to lysidine, thus changing the amino acid specificity of the tRNA from methionine to isoleucine.</text>
</comment>
<evidence type="ECO:0000256" key="6">
    <source>
        <dbReference type="HAMAP-Rule" id="MF_01161"/>
    </source>
</evidence>
<gene>
    <name evidence="6" type="primary">tilS</name>
    <name evidence="8" type="ORF">SAMN05444959_12237</name>
</gene>
<dbReference type="InterPro" id="IPR012094">
    <property type="entry name" value="tRNA_Ile_lys_synt"/>
</dbReference>
<evidence type="ECO:0000256" key="4">
    <source>
        <dbReference type="ARBA" id="ARBA00022840"/>
    </source>
</evidence>
<dbReference type="GO" id="GO:0005737">
    <property type="term" value="C:cytoplasm"/>
    <property type="evidence" value="ECO:0007669"/>
    <property type="project" value="UniProtKB-SubCell"/>
</dbReference>
<dbReference type="OrthoDB" id="9807403at2"/>
<keyword evidence="3 6" id="KW-0547">Nucleotide-binding</keyword>
<evidence type="ECO:0000313" key="9">
    <source>
        <dbReference type="Proteomes" id="UP000198307"/>
    </source>
</evidence>
<evidence type="ECO:0000256" key="3">
    <source>
        <dbReference type="ARBA" id="ARBA00022741"/>
    </source>
</evidence>
<dbReference type="RefSeq" id="WP_089345895.1">
    <property type="nucleotide sequence ID" value="NZ_CP067129.1"/>
</dbReference>
<dbReference type="InterPro" id="IPR011063">
    <property type="entry name" value="TilS/TtcA_N"/>
</dbReference>
<comment type="domain">
    <text evidence="6">The N-terminal region contains the highly conserved SGGXDS motif, predicted to be a P-loop motif involved in ATP binding.</text>
</comment>
<feature type="domain" description="tRNA(Ile)-lysidine/2-thiocytidine synthase N-terminal" evidence="7">
    <location>
        <begin position="27"/>
        <end position="203"/>
    </location>
</feature>
<keyword evidence="6" id="KW-0963">Cytoplasm</keyword>
<dbReference type="CDD" id="cd01992">
    <property type="entry name" value="TilS_N"/>
    <property type="match status" value="1"/>
</dbReference>
<keyword evidence="9" id="KW-1185">Reference proteome</keyword>
<dbReference type="GO" id="GO:0032267">
    <property type="term" value="F:tRNA(Ile)-lysidine synthase activity"/>
    <property type="evidence" value="ECO:0007669"/>
    <property type="project" value="UniProtKB-EC"/>
</dbReference>
<dbReference type="HAMAP" id="MF_01161">
    <property type="entry name" value="tRNA_Ile_lys_synt"/>
    <property type="match status" value="1"/>
</dbReference>
<dbReference type="GO" id="GO:0005524">
    <property type="term" value="F:ATP binding"/>
    <property type="evidence" value="ECO:0007669"/>
    <property type="project" value="UniProtKB-UniRule"/>
</dbReference>
<evidence type="ECO:0000256" key="2">
    <source>
        <dbReference type="ARBA" id="ARBA00022694"/>
    </source>
</evidence>
<evidence type="ECO:0000259" key="7">
    <source>
        <dbReference type="Pfam" id="PF01171"/>
    </source>
</evidence>
<dbReference type="Proteomes" id="UP000198307">
    <property type="component" value="Unassembled WGS sequence"/>
</dbReference>
<dbReference type="EC" id="6.3.4.19" evidence="6"/>
<evidence type="ECO:0000256" key="5">
    <source>
        <dbReference type="ARBA" id="ARBA00048539"/>
    </source>
</evidence>
<evidence type="ECO:0000313" key="8">
    <source>
        <dbReference type="EMBL" id="SNT76595.1"/>
    </source>
</evidence>
<dbReference type="InterPro" id="IPR012795">
    <property type="entry name" value="tRNA_Ile_lys_synt_N"/>
</dbReference>
<proteinExistence type="inferred from homology"/>
<feature type="binding site" evidence="6">
    <location>
        <begin position="31"/>
        <end position="36"/>
    </location>
    <ligand>
        <name>ATP</name>
        <dbReference type="ChEBI" id="CHEBI:30616"/>
    </ligand>
</feature>
<keyword evidence="4 6" id="KW-0067">ATP-binding</keyword>
<protein>
    <recommendedName>
        <fullName evidence="6">tRNA(Ile)-lysidine synthase</fullName>
        <ecNumber evidence="6">6.3.4.19</ecNumber>
    </recommendedName>
    <alternativeName>
        <fullName evidence="6">tRNA(Ile)-2-lysyl-cytidine synthase</fullName>
    </alternativeName>
    <alternativeName>
        <fullName evidence="6">tRNA(Ile)-lysidine synthetase</fullName>
    </alternativeName>
</protein>
<keyword evidence="1 6" id="KW-0436">Ligase</keyword>
<dbReference type="EMBL" id="FZQB01000022">
    <property type="protein sequence ID" value="SNT76595.1"/>
    <property type="molecule type" value="Genomic_DNA"/>
</dbReference>
<comment type="catalytic activity">
    <reaction evidence="5 6">
        <text>cytidine(34) in tRNA(Ile2) + L-lysine + ATP = lysidine(34) in tRNA(Ile2) + AMP + diphosphate + H(+)</text>
        <dbReference type="Rhea" id="RHEA:43744"/>
        <dbReference type="Rhea" id="RHEA-COMP:10625"/>
        <dbReference type="Rhea" id="RHEA-COMP:10670"/>
        <dbReference type="ChEBI" id="CHEBI:15378"/>
        <dbReference type="ChEBI" id="CHEBI:30616"/>
        <dbReference type="ChEBI" id="CHEBI:32551"/>
        <dbReference type="ChEBI" id="CHEBI:33019"/>
        <dbReference type="ChEBI" id="CHEBI:82748"/>
        <dbReference type="ChEBI" id="CHEBI:83665"/>
        <dbReference type="ChEBI" id="CHEBI:456215"/>
        <dbReference type="EC" id="6.3.4.19"/>
    </reaction>
</comment>
<comment type="similarity">
    <text evidence="6">Belongs to the tRNA(Ile)-lysidine synthase family.</text>
</comment>
<dbReference type="GO" id="GO:0006400">
    <property type="term" value="P:tRNA modification"/>
    <property type="evidence" value="ECO:0007669"/>
    <property type="project" value="UniProtKB-UniRule"/>
</dbReference>
<accession>A0A239Q278</accession>
<organism evidence="8 9">
    <name type="scientific">Paracoccus seriniphilus</name>
    <dbReference type="NCBI Taxonomy" id="184748"/>
    <lineage>
        <taxon>Bacteria</taxon>
        <taxon>Pseudomonadati</taxon>
        <taxon>Pseudomonadota</taxon>
        <taxon>Alphaproteobacteria</taxon>
        <taxon>Rhodobacterales</taxon>
        <taxon>Paracoccaceae</taxon>
        <taxon>Paracoccus</taxon>
    </lineage>
</organism>
<dbReference type="SUPFAM" id="SSF52402">
    <property type="entry name" value="Adenine nucleotide alpha hydrolases-like"/>
    <property type="match status" value="1"/>
</dbReference>
<sequence>MSAGACDIDALVHARLDQMAGDLPALGVAVSGGGDSIALMHMVATWAAGRRIMVATVDHGLRSSSRAEAEAVARQAAALGLPHRILTWQREEAVSGNLMADARNARLQLLSQWARDNDLAAIALGHTADDQAETLIMRLNRGAGVDGLGAMSARRHAREMLWLRPMLEITRQRLRDWLQARQLDWIDDPSNDNEDFERVRVRKSLKATGWSVTAIADSAAHLREARDALTHYVLQACADARFAQACMDLPLTALQEAPSEIQRRILLASARWITGQPYPPRRAGVANALAAVLAGRRVTLDGVLFHPRRDHLRIMREPAAALRAPPAQELWDNRWRITGLAPGQTISALGPDNLANTAWRDRGFSHDQAIASPAVYEETRMIAAPALQDHDIYAATPLRTATDFRRLVMAH</sequence>
<reference evidence="8 9" key="1">
    <citation type="submission" date="2017-07" db="EMBL/GenBank/DDBJ databases">
        <authorList>
            <person name="Sun Z.S."/>
            <person name="Albrecht U."/>
            <person name="Echele G."/>
            <person name="Lee C.C."/>
        </authorList>
    </citation>
    <scope>NUCLEOTIDE SEQUENCE [LARGE SCALE GENOMIC DNA]</scope>
    <source>
        <strain evidence="8 9">DSM 14827</strain>
    </source>
</reference>